<feature type="transmembrane region" description="Helical" evidence="8">
    <location>
        <begin position="71"/>
        <end position="89"/>
    </location>
</feature>
<dbReference type="NCBIfam" id="TIGR00946">
    <property type="entry name" value="2a69"/>
    <property type="match status" value="1"/>
</dbReference>
<protein>
    <recommendedName>
        <fullName evidence="8">Auxin efflux carrier component</fullName>
    </recommendedName>
</protein>
<dbReference type="EMBL" id="LFYR01001032">
    <property type="protein sequence ID" value="KMZ65462.1"/>
    <property type="molecule type" value="Genomic_DNA"/>
</dbReference>
<name>A0A0K9PB33_ZOSMR</name>
<dbReference type="AlphaFoldDB" id="A0A0K9PB33"/>
<feature type="transmembrane region" description="Helical" evidence="8">
    <location>
        <begin position="202"/>
        <end position="220"/>
    </location>
</feature>
<proteinExistence type="inferred from homology"/>
<dbReference type="PANTHER" id="PTHR31752">
    <property type="entry name" value="AUXIN EFFLUX CARRIER COMPONENT 1B-RELATED"/>
    <property type="match status" value="1"/>
</dbReference>
<reference evidence="10" key="1">
    <citation type="journal article" date="2016" name="Nature">
        <title>The genome of the seagrass Zostera marina reveals angiosperm adaptation to the sea.</title>
        <authorList>
            <person name="Olsen J.L."/>
            <person name="Rouze P."/>
            <person name="Verhelst B."/>
            <person name="Lin Y.-C."/>
            <person name="Bayer T."/>
            <person name="Collen J."/>
            <person name="Dattolo E."/>
            <person name="De Paoli E."/>
            <person name="Dittami S."/>
            <person name="Maumus F."/>
            <person name="Michel G."/>
            <person name="Kersting A."/>
            <person name="Lauritano C."/>
            <person name="Lohaus R."/>
            <person name="Toepel M."/>
            <person name="Tonon T."/>
            <person name="Vanneste K."/>
            <person name="Amirebrahimi M."/>
            <person name="Brakel J."/>
            <person name="Bostroem C."/>
            <person name="Chovatia M."/>
            <person name="Grimwood J."/>
            <person name="Jenkins J.W."/>
            <person name="Jueterbock A."/>
            <person name="Mraz A."/>
            <person name="Stam W.T."/>
            <person name="Tice H."/>
            <person name="Bornberg-Bauer E."/>
            <person name="Green P.J."/>
            <person name="Pearson G.A."/>
            <person name="Procaccini G."/>
            <person name="Duarte C.M."/>
            <person name="Schmutz J."/>
            <person name="Reusch T.B.H."/>
            <person name="Van de Peer Y."/>
        </authorList>
    </citation>
    <scope>NUCLEOTIDE SEQUENCE [LARGE SCALE GENOMIC DNA]</scope>
    <source>
        <strain evidence="10">cv. Finnish</strain>
    </source>
</reference>
<accession>A0A0K9PB33</accession>
<keyword evidence="7 8" id="KW-0927">Auxin signaling pathway</keyword>
<comment type="similarity">
    <text evidence="2 8">Belongs to the auxin efflux carrier (TC 2.A.69.1) family.</text>
</comment>
<evidence type="ECO:0000256" key="4">
    <source>
        <dbReference type="ARBA" id="ARBA00022692"/>
    </source>
</evidence>
<evidence type="ECO:0000256" key="3">
    <source>
        <dbReference type="ARBA" id="ARBA00022448"/>
    </source>
</evidence>
<evidence type="ECO:0000313" key="10">
    <source>
        <dbReference type="Proteomes" id="UP000036987"/>
    </source>
</evidence>
<sequence>MISIKEVFDVIEATVPIYVAMLLAYISMKWFKLFSEDQSSGINKFVAKISIPFLSFHIISTNNPYKMNRKLILADIFQKVIGLVVFVIYDRFMHKGKLDWAITGLCLSTFPNTLVVGIPLIKAMYGEDYVGFLGQIIVLQTLVWYVLLLFLYELRSSMAVLSSIQGEIEEEVRMSEEIITRGNKTWYVMKIVWMKLIRNPSIGASFAGLIWALISFRWNVNFPTVAENSLSIIYDGALGMAMFSLGLFMASQSKIIACGKRMAAVTLALRFLLSPGLMALSSYIFGLRGTPLNVAIVQAAFPLGIVPFVLAKEYNLHPQIMSTGFFTSMIIAVAATLGYYYLLQLNMVHH</sequence>
<feature type="transmembrane region" description="Helical" evidence="8">
    <location>
        <begin position="15"/>
        <end position="33"/>
    </location>
</feature>
<dbReference type="GO" id="GO:0009734">
    <property type="term" value="P:auxin-activated signaling pathway"/>
    <property type="evidence" value="ECO:0007669"/>
    <property type="project" value="UniProtKB-UniRule"/>
</dbReference>
<keyword evidence="4 8" id="KW-0812">Transmembrane</keyword>
<comment type="subcellular location">
    <subcellularLocation>
        <location evidence="1 8">Membrane</location>
        <topology evidence="1 8">Multi-pass membrane protein</topology>
    </subcellularLocation>
</comment>
<evidence type="ECO:0000256" key="8">
    <source>
        <dbReference type="RuleBase" id="RU362108"/>
    </source>
</evidence>
<dbReference type="GO" id="GO:0005783">
    <property type="term" value="C:endoplasmic reticulum"/>
    <property type="evidence" value="ECO:0000318"/>
    <property type="project" value="GO_Central"/>
</dbReference>
<keyword evidence="3 8" id="KW-0813">Transport</keyword>
<evidence type="ECO:0000256" key="5">
    <source>
        <dbReference type="ARBA" id="ARBA00022989"/>
    </source>
</evidence>
<evidence type="ECO:0000313" key="9">
    <source>
        <dbReference type="EMBL" id="KMZ65462.1"/>
    </source>
</evidence>
<dbReference type="InterPro" id="IPR051107">
    <property type="entry name" value="Auxin_Efflux_Carrier"/>
</dbReference>
<dbReference type="InterPro" id="IPR014024">
    <property type="entry name" value="Auxin_eff_plant"/>
</dbReference>
<comment type="caution">
    <text evidence="9">The sequence shown here is derived from an EMBL/GenBank/DDBJ whole genome shotgun (WGS) entry which is preliminary data.</text>
</comment>
<dbReference type="OMA" id="ISARCSC"/>
<evidence type="ECO:0000256" key="6">
    <source>
        <dbReference type="ARBA" id="ARBA00023136"/>
    </source>
</evidence>
<comment type="caution">
    <text evidence="8">Lacks conserved residue(s) required for the propagation of feature annotation.</text>
</comment>
<dbReference type="GO" id="GO:0009926">
    <property type="term" value="P:auxin polar transport"/>
    <property type="evidence" value="ECO:0000318"/>
    <property type="project" value="GO_Central"/>
</dbReference>
<feature type="transmembrane region" description="Helical" evidence="8">
    <location>
        <begin position="262"/>
        <end position="286"/>
    </location>
</feature>
<feature type="transmembrane region" description="Helical" evidence="8">
    <location>
        <begin position="323"/>
        <end position="342"/>
    </location>
</feature>
<dbReference type="OrthoDB" id="756449at2759"/>
<evidence type="ECO:0000256" key="1">
    <source>
        <dbReference type="ARBA" id="ARBA00004141"/>
    </source>
</evidence>
<gene>
    <name evidence="9" type="ORF">ZOSMA_31G00470</name>
</gene>
<dbReference type="Pfam" id="PF03547">
    <property type="entry name" value="Mem_trans"/>
    <property type="match status" value="1"/>
</dbReference>
<feature type="transmembrane region" description="Helical" evidence="8">
    <location>
        <begin position="232"/>
        <end position="250"/>
    </location>
</feature>
<feature type="transmembrane region" description="Helical" evidence="8">
    <location>
        <begin position="101"/>
        <end position="121"/>
    </location>
</feature>
<keyword evidence="6 8" id="KW-0472">Membrane</keyword>
<dbReference type="Proteomes" id="UP000036987">
    <property type="component" value="Unassembled WGS sequence"/>
</dbReference>
<dbReference type="PANTHER" id="PTHR31752:SF40">
    <property type="entry name" value="AUXIN EFFLUX CARRIER COMPONENT 8"/>
    <property type="match status" value="1"/>
</dbReference>
<dbReference type="GO" id="GO:0005886">
    <property type="term" value="C:plasma membrane"/>
    <property type="evidence" value="ECO:0000318"/>
    <property type="project" value="GO_Central"/>
</dbReference>
<comment type="function">
    <text evidence="8">May act as a component of the auxin efflux carrier.</text>
</comment>
<dbReference type="GO" id="GO:0010329">
    <property type="term" value="F:auxin efflux transmembrane transporter activity"/>
    <property type="evidence" value="ECO:0000318"/>
    <property type="project" value="GO_Central"/>
</dbReference>
<evidence type="ECO:0000256" key="2">
    <source>
        <dbReference type="ARBA" id="ARBA00009177"/>
    </source>
</evidence>
<feature type="transmembrane region" description="Helical" evidence="8">
    <location>
        <begin position="292"/>
        <end position="311"/>
    </location>
</feature>
<dbReference type="STRING" id="29655.A0A0K9PB33"/>
<dbReference type="GO" id="GO:0010315">
    <property type="term" value="P:auxin export across the plasma membrane"/>
    <property type="evidence" value="ECO:0000318"/>
    <property type="project" value="GO_Central"/>
</dbReference>
<feature type="transmembrane region" description="Helical" evidence="8">
    <location>
        <begin position="133"/>
        <end position="152"/>
    </location>
</feature>
<organism evidence="9 10">
    <name type="scientific">Zostera marina</name>
    <name type="common">Eelgrass</name>
    <dbReference type="NCBI Taxonomy" id="29655"/>
    <lineage>
        <taxon>Eukaryota</taxon>
        <taxon>Viridiplantae</taxon>
        <taxon>Streptophyta</taxon>
        <taxon>Embryophyta</taxon>
        <taxon>Tracheophyta</taxon>
        <taxon>Spermatophyta</taxon>
        <taxon>Magnoliopsida</taxon>
        <taxon>Liliopsida</taxon>
        <taxon>Zosteraceae</taxon>
        <taxon>Zostera</taxon>
    </lineage>
</organism>
<dbReference type="InterPro" id="IPR004776">
    <property type="entry name" value="Mem_transp_PIN-like"/>
</dbReference>
<keyword evidence="10" id="KW-1185">Reference proteome</keyword>
<keyword evidence="5 8" id="KW-1133">Transmembrane helix</keyword>
<evidence type="ECO:0000256" key="7">
    <source>
        <dbReference type="ARBA" id="ARBA00023294"/>
    </source>
</evidence>